<dbReference type="EMBL" id="CP013002">
    <property type="protein sequence ID" value="ALL13118.1"/>
    <property type="molecule type" value="Genomic_DNA"/>
</dbReference>
<feature type="domain" description="ABC-2 type transporter transmembrane" evidence="6">
    <location>
        <begin position="142"/>
        <end position="255"/>
    </location>
</feature>
<proteinExistence type="predicted"/>
<keyword evidence="4 5" id="KW-0472">Membrane</keyword>
<dbReference type="OrthoDB" id="184009at2"/>
<feature type="transmembrane region" description="Helical" evidence="5">
    <location>
        <begin position="215"/>
        <end position="236"/>
    </location>
</feature>
<evidence type="ECO:0000256" key="5">
    <source>
        <dbReference type="SAM" id="Phobius"/>
    </source>
</evidence>
<accession>A0A0P0NYF2</accession>
<reference evidence="7 8" key="1">
    <citation type="submission" date="2015-10" db="EMBL/GenBank/DDBJ databases">
        <title>Conservation of the essential genome among Caulobacter and Brevundimonas species.</title>
        <authorList>
            <person name="Scott D."/>
            <person name="Ely B."/>
        </authorList>
    </citation>
    <scope>NUCLEOTIDE SEQUENCE [LARGE SCALE GENOMIC DNA]</scope>
    <source>
        <strain evidence="7 8">CB4</strain>
    </source>
</reference>
<feature type="transmembrane region" description="Helical" evidence="5">
    <location>
        <begin position="179"/>
        <end position="203"/>
    </location>
</feature>
<dbReference type="GO" id="GO:0140359">
    <property type="term" value="F:ABC-type transporter activity"/>
    <property type="evidence" value="ECO:0007669"/>
    <property type="project" value="InterPro"/>
</dbReference>
<dbReference type="PANTHER" id="PTHR43471">
    <property type="entry name" value="ABC TRANSPORTER PERMEASE"/>
    <property type="match status" value="1"/>
</dbReference>
<feature type="transmembrane region" description="Helical" evidence="5">
    <location>
        <begin position="443"/>
        <end position="464"/>
    </location>
</feature>
<evidence type="ECO:0000313" key="7">
    <source>
        <dbReference type="EMBL" id="ALL13118.1"/>
    </source>
</evidence>
<evidence type="ECO:0000256" key="4">
    <source>
        <dbReference type="ARBA" id="ARBA00023136"/>
    </source>
</evidence>
<sequence length="476" mass="51729">MRRAIIARIAREELRALTRNHVAAIACAILALLIVASVGLGLDRRARIDDLRAHHQAASDAAFKAQPDRHPHRMVHYGQYVFRPLSALAFFDPGVDAYTGSMVFLEGHRQNSANFSEARQSSLLMRFGDLSPAFVLQVLAPLLMVFLAHGAIARERESGLLRVLLAQGVRPAEILMGKLAIHLGLSLTLLVPAALALAALVAAGQAPAGPAGTLLLVYALYLAFWATLAVLVSSLFRRGRDALAALVSIWMALTIILPRGLPELAALLHPQPTRIETDVAIHRDLKAIGDSHNPDDPYFAAYKARILRQYGVSRAEDLPVQWAGLVSYEGERLTSALFDRYAAKAFARESAQNRVVRAFGVVSPMLAVRTGSSALAATDVESHKHFLDQVEAHRYAFVQALNRVQIEAIPNQNAGPDPRVSADTWARMPTLVYRAPDPLARSAGAISTALAILLAWLAALGLALRQIARRPLESFQ</sequence>
<feature type="transmembrane region" description="Helical" evidence="5">
    <location>
        <begin position="243"/>
        <end position="261"/>
    </location>
</feature>
<evidence type="ECO:0000256" key="3">
    <source>
        <dbReference type="ARBA" id="ARBA00022989"/>
    </source>
</evidence>
<dbReference type="PANTHER" id="PTHR43471:SF1">
    <property type="entry name" value="ABC TRANSPORTER PERMEASE PROTEIN NOSY-RELATED"/>
    <property type="match status" value="1"/>
</dbReference>
<gene>
    <name evidence="7" type="ORF">AQ619_07005</name>
</gene>
<evidence type="ECO:0000259" key="6">
    <source>
        <dbReference type="Pfam" id="PF12698"/>
    </source>
</evidence>
<comment type="subcellular location">
    <subcellularLocation>
        <location evidence="1">Membrane</location>
        <topology evidence="1">Multi-pass membrane protein</topology>
    </subcellularLocation>
</comment>
<evidence type="ECO:0000256" key="1">
    <source>
        <dbReference type="ARBA" id="ARBA00004141"/>
    </source>
</evidence>
<dbReference type="Proteomes" id="UP000056905">
    <property type="component" value="Chromosome"/>
</dbReference>
<dbReference type="GO" id="GO:0005886">
    <property type="term" value="C:plasma membrane"/>
    <property type="evidence" value="ECO:0007669"/>
    <property type="project" value="UniProtKB-SubCell"/>
</dbReference>
<dbReference type="Pfam" id="PF12040">
    <property type="entry name" value="DUF3526"/>
    <property type="match status" value="1"/>
</dbReference>
<feature type="transmembrane region" description="Helical" evidence="5">
    <location>
        <begin position="21"/>
        <end position="42"/>
    </location>
</feature>
<organism evidence="7 8">
    <name type="scientific">Caulobacter henricii</name>
    <dbReference type="NCBI Taxonomy" id="69395"/>
    <lineage>
        <taxon>Bacteria</taxon>
        <taxon>Pseudomonadati</taxon>
        <taxon>Pseudomonadota</taxon>
        <taxon>Alphaproteobacteria</taxon>
        <taxon>Caulobacterales</taxon>
        <taxon>Caulobacteraceae</taxon>
        <taxon>Caulobacter</taxon>
    </lineage>
</organism>
<dbReference type="STRING" id="69395.AQ619_07005"/>
<evidence type="ECO:0000313" key="8">
    <source>
        <dbReference type="Proteomes" id="UP000056905"/>
    </source>
</evidence>
<dbReference type="Pfam" id="PF12698">
    <property type="entry name" value="ABC2_membrane_3"/>
    <property type="match status" value="1"/>
</dbReference>
<dbReference type="InterPro" id="IPR021913">
    <property type="entry name" value="DUF3526"/>
</dbReference>
<dbReference type="InterPro" id="IPR013525">
    <property type="entry name" value="ABC2_TM"/>
</dbReference>
<dbReference type="AlphaFoldDB" id="A0A0P0NYF2"/>
<name>A0A0P0NYF2_9CAUL</name>
<dbReference type="KEGG" id="chq:AQ619_07005"/>
<evidence type="ECO:0000256" key="2">
    <source>
        <dbReference type="ARBA" id="ARBA00022692"/>
    </source>
</evidence>
<keyword evidence="2 5" id="KW-0812">Transmembrane</keyword>
<feature type="transmembrane region" description="Helical" evidence="5">
    <location>
        <begin position="133"/>
        <end position="152"/>
    </location>
</feature>
<keyword evidence="3 5" id="KW-1133">Transmembrane helix</keyword>
<protein>
    <submittedName>
        <fullName evidence="7">ABC transporter permease</fullName>
    </submittedName>
</protein>
<dbReference type="RefSeq" id="WP_062145809.1">
    <property type="nucleotide sequence ID" value="NZ_CP013002.1"/>
</dbReference>
<keyword evidence="8" id="KW-1185">Reference proteome</keyword>